<accession>A0A3E1Y8J4</accession>
<evidence type="ECO:0000256" key="1">
    <source>
        <dbReference type="ARBA" id="ARBA00022801"/>
    </source>
</evidence>
<dbReference type="PANTHER" id="PTHR48081">
    <property type="entry name" value="AB HYDROLASE SUPERFAMILY PROTEIN C4A8.06C"/>
    <property type="match status" value="1"/>
</dbReference>
<dbReference type="GO" id="GO:0016787">
    <property type="term" value="F:hydrolase activity"/>
    <property type="evidence" value="ECO:0007669"/>
    <property type="project" value="UniProtKB-KW"/>
</dbReference>
<evidence type="ECO:0000313" key="4">
    <source>
        <dbReference type="EMBL" id="RFS21723.1"/>
    </source>
</evidence>
<evidence type="ECO:0000259" key="3">
    <source>
        <dbReference type="Pfam" id="PF20434"/>
    </source>
</evidence>
<dbReference type="Pfam" id="PF20434">
    <property type="entry name" value="BD-FAE"/>
    <property type="match status" value="1"/>
</dbReference>
<dbReference type="EMBL" id="QPMM01000007">
    <property type="protein sequence ID" value="RFS21723.1"/>
    <property type="molecule type" value="Genomic_DNA"/>
</dbReference>
<dbReference type="InterPro" id="IPR029058">
    <property type="entry name" value="AB_hydrolase_fold"/>
</dbReference>
<sequence length="284" mass="31709">MRKLLLFTGLLLFNYSLMAQQPPSGSNYITLRNVSYGGTEDNVFDAYLPESHDAKTKIIVYLHGGGWTGGDKKELPKQLINELVGKMHYGVVSMNYRLIRDGKNVYPAQLDDIRKALSFISSKAERFQFDGSQFALIGGSAGAYLALQYAYAYDSLRQIKTVADLWGPTDFTDKKIRQENKEADEKVVRLLGGETDPGAKLAYAASPFHQLSAKNGVPTLIFHGEEDPLVDISQSVKLYDKLTSLQIPVQFEKYPGEKHGVSPLAALDVFSKLINWLKQYYPAE</sequence>
<protein>
    <submittedName>
        <fullName evidence="4">Alpha/beta hydrolase</fullName>
    </submittedName>
</protein>
<evidence type="ECO:0000256" key="2">
    <source>
        <dbReference type="SAM" id="SignalP"/>
    </source>
</evidence>
<evidence type="ECO:0000313" key="5">
    <source>
        <dbReference type="Proteomes" id="UP000260644"/>
    </source>
</evidence>
<feature type="chain" id="PRO_5017656208" evidence="2">
    <location>
        <begin position="20"/>
        <end position="284"/>
    </location>
</feature>
<dbReference type="SUPFAM" id="SSF53474">
    <property type="entry name" value="alpha/beta-Hydrolases"/>
    <property type="match status" value="1"/>
</dbReference>
<dbReference type="Proteomes" id="UP000260644">
    <property type="component" value="Unassembled WGS sequence"/>
</dbReference>
<dbReference type="RefSeq" id="WP_116976267.1">
    <property type="nucleotide sequence ID" value="NZ_QPMM01000007.1"/>
</dbReference>
<feature type="signal peptide" evidence="2">
    <location>
        <begin position="1"/>
        <end position="19"/>
    </location>
</feature>
<reference evidence="4 5" key="1">
    <citation type="submission" date="2018-07" db="EMBL/GenBank/DDBJ databases">
        <title>Chitinophaga K2CV101002-2 sp. nov., isolated from a monsoon evergreen broad-leaved forest soil.</title>
        <authorList>
            <person name="Lv Y."/>
        </authorList>
    </citation>
    <scope>NUCLEOTIDE SEQUENCE [LARGE SCALE GENOMIC DNA]</scope>
    <source>
        <strain evidence="4 5">GDMCC 1.1288</strain>
    </source>
</reference>
<keyword evidence="2" id="KW-0732">Signal</keyword>
<organism evidence="4 5">
    <name type="scientific">Chitinophaga silvatica</name>
    <dbReference type="NCBI Taxonomy" id="2282649"/>
    <lineage>
        <taxon>Bacteria</taxon>
        <taxon>Pseudomonadati</taxon>
        <taxon>Bacteroidota</taxon>
        <taxon>Chitinophagia</taxon>
        <taxon>Chitinophagales</taxon>
        <taxon>Chitinophagaceae</taxon>
        <taxon>Chitinophaga</taxon>
    </lineage>
</organism>
<gene>
    <name evidence="4" type="ORF">DVR12_13765</name>
</gene>
<dbReference type="AlphaFoldDB" id="A0A3E1Y8J4"/>
<dbReference type="OrthoDB" id="384721at2"/>
<feature type="domain" description="BD-FAE-like" evidence="3">
    <location>
        <begin position="45"/>
        <end position="242"/>
    </location>
</feature>
<keyword evidence="5" id="KW-1185">Reference proteome</keyword>
<dbReference type="InterPro" id="IPR050300">
    <property type="entry name" value="GDXG_lipolytic_enzyme"/>
</dbReference>
<comment type="caution">
    <text evidence="4">The sequence shown here is derived from an EMBL/GenBank/DDBJ whole genome shotgun (WGS) entry which is preliminary data.</text>
</comment>
<dbReference type="InterPro" id="IPR049492">
    <property type="entry name" value="BD-FAE-like_dom"/>
</dbReference>
<dbReference type="Gene3D" id="3.40.50.1820">
    <property type="entry name" value="alpha/beta hydrolase"/>
    <property type="match status" value="1"/>
</dbReference>
<keyword evidence="1 4" id="KW-0378">Hydrolase</keyword>
<name>A0A3E1Y8J4_9BACT</name>
<dbReference type="PANTHER" id="PTHR48081:SF13">
    <property type="entry name" value="ALPHA_BETA HYDROLASE"/>
    <property type="match status" value="1"/>
</dbReference>
<proteinExistence type="predicted"/>